<evidence type="ECO:0000313" key="2">
    <source>
        <dbReference type="Proteomes" id="UP000596929"/>
    </source>
</evidence>
<organism evidence="1 2">
    <name type="scientific">Clostridium hominis</name>
    <dbReference type="NCBI Taxonomy" id="2763036"/>
    <lineage>
        <taxon>Bacteria</taxon>
        <taxon>Bacillati</taxon>
        <taxon>Bacillota</taxon>
        <taxon>Clostridia</taxon>
        <taxon>Eubacteriales</taxon>
        <taxon>Clostridiaceae</taxon>
        <taxon>Clostridium</taxon>
    </lineage>
</organism>
<keyword evidence="2" id="KW-1185">Reference proteome</keyword>
<name>A0ABR7D899_9CLOT</name>
<evidence type="ECO:0000313" key="1">
    <source>
        <dbReference type="EMBL" id="MBC5627611.1"/>
    </source>
</evidence>
<sequence>MKEDYIILNNESSLDNNIVVVELPSISIPKERIEEVSVLGLDGNLTISDGTYEPTTKKCKVYYEGKTYDSLVEFLKNNGTVVFSNFPDRFYYYKIISEIPLKEIIANEWYEFEINFKCQPFGYAIDNEPVIITQKDTLVYNFGTYYSKPKITVYGNGDINLFVGDEQIILRGIEEYITIDTAKLRTYKDTIRQNDKKVGNYPILKKGENNITWDGNINKIEIVPNWRYLM</sequence>
<comment type="caution">
    <text evidence="1">The sequence shown here is derived from an EMBL/GenBank/DDBJ whole genome shotgun (WGS) entry which is preliminary data.</text>
</comment>
<gene>
    <name evidence="1" type="ORF">H8S20_01745</name>
</gene>
<reference evidence="1 2" key="1">
    <citation type="submission" date="2020-08" db="EMBL/GenBank/DDBJ databases">
        <title>Genome public.</title>
        <authorList>
            <person name="Liu C."/>
            <person name="Sun Q."/>
        </authorList>
    </citation>
    <scope>NUCLEOTIDE SEQUENCE [LARGE SCALE GENOMIC DNA]</scope>
    <source>
        <strain evidence="1 2">NSJ-6</strain>
    </source>
</reference>
<evidence type="ECO:0008006" key="3">
    <source>
        <dbReference type="Google" id="ProtNLM"/>
    </source>
</evidence>
<dbReference type="Proteomes" id="UP000596929">
    <property type="component" value="Unassembled WGS sequence"/>
</dbReference>
<accession>A0ABR7D899</accession>
<dbReference type="EMBL" id="JACOOO010000001">
    <property type="protein sequence ID" value="MBC5627611.1"/>
    <property type="molecule type" value="Genomic_DNA"/>
</dbReference>
<dbReference type="Gene3D" id="2.40.30.200">
    <property type="match status" value="1"/>
</dbReference>
<proteinExistence type="predicted"/>
<protein>
    <recommendedName>
        <fullName evidence="3">Phage tail protein</fullName>
    </recommendedName>
</protein>
<dbReference type="RefSeq" id="WP_186859158.1">
    <property type="nucleotide sequence ID" value="NZ_JACOOO010000001.1"/>
</dbReference>